<dbReference type="KEGG" id="dfl:DFE_2236"/>
<gene>
    <name evidence="1" type="primary">pyrAA</name>
    <name evidence="1" type="ORF">DFE_2236</name>
</gene>
<dbReference type="AlphaFoldDB" id="A0A2Z6B0E0"/>
<dbReference type="RefSeq" id="WP_126379533.1">
    <property type="nucleotide sequence ID" value="NZ_AP017378.1"/>
</dbReference>
<evidence type="ECO:0000313" key="2">
    <source>
        <dbReference type="Proteomes" id="UP000269883"/>
    </source>
</evidence>
<dbReference type="Proteomes" id="UP000269883">
    <property type="component" value="Chromosome"/>
</dbReference>
<dbReference type="OrthoDB" id="5465373at2"/>
<proteinExistence type="predicted"/>
<name>A0A2Z6B0E0_9BACT</name>
<keyword evidence="2" id="KW-1185">Reference proteome</keyword>
<sequence>MAADERAELQSLSRDELLDVFEGGLFELVTEGKEYSDLLEMTLALGIKSFMRDKLAGLDSEELIEMFLDSERVVVELVDYAAEQGLLDEE</sequence>
<dbReference type="EMBL" id="AP017378">
    <property type="protein sequence ID" value="BBD08962.1"/>
    <property type="molecule type" value="Genomic_DNA"/>
</dbReference>
<protein>
    <submittedName>
        <fullName evidence="1">Carbamoyl-phosphate synthase small chain</fullName>
    </submittedName>
</protein>
<evidence type="ECO:0000313" key="1">
    <source>
        <dbReference type="EMBL" id="BBD08962.1"/>
    </source>
</evidence>
<reference evidence="1 2" key="1">
    <citation type="journal article" date="2018" name="Sci. Adv.">
        <title>Multi-heme cytochromes provide a pathway for survival in energy-limited environments.</title>
        <authorList>
            <person name="Deng X."/>
            <person name="Dohmae N."/>
            <person name="Nealson K.H."/>
            <person name="Hashimoto K."/>
            <person name="Okamoto A."/>
        </authorList>
    </citation>
    <scope>NUCLEOTIDE SEQUENCE [LARGE SCALE GENOMIC DNA]</scope>
    <source>
        <strain evidence="1 2">IS5</strain>
    </source>
</reference>
<organism evidence="1 2">
    <name type="scientific">Desulfovibrio ferrophilus</name>
    <dbReference type="NCBI Taxonomy" id="241368"/>
    <lineage>
        <taxon>Bacteria</taxon>
        <taxon>Pseudomonadati</taxon>
        <taxon>Thermodesulfobacteriota</taxon>
        <taxon>Desulfovibrionia</taxon>
        <taxon>Desulfovibrionales</taxon>
        <taxon>Desulfovibrionaceae</taxon>
        <taxon>Desulfovibrio</taxon>
    </lineage>
</organism>
<accession>A0A2Z6B0E0</accession>